<evidence type="ECO:0000313" key="8">
    <source>
        <dbReference type="EMBL" id="HGT98568.1"/>
    </source>
</evidence>
<organism evidence="8">
    <name type="scientific">Ignisphaera aggregans</name>
    <dbReference type="NCBI Taxonomy" id="334771"/>
    <lineage>
        <taxon>Archaea</taxon>
        <taxon>Thermoproteota</taxon>
        <taxon>Thermoprotei</taxon>
        <taxon>Desulfurococcales</taxon>
        <taxon>Desulfurococcaceae</taxon>
        <taxon>Ignisphaera</taxon>
    </lineage>
</organism>
<dbReference type="Pfam" id="PF07992">
    <property type="entry name" value="Pyr_redox_2"/>
    <property type="match status" value="1"/>
</dbReference>
<dbReference type="PRINTS" id="PR00368">
    <property type="entry name" value="FADPNR"/>
</dbReference>
<keyword evidence="2" id="KW-0274">FAD</keyword>
<name>A0A7J3MYE9_9CREN</name>
<dbReference type="InterPro" id="IPR050097">
    <property type="entry name" value="Ferredoxin-NADP_redctase_2"/>
</dbReference>
<dbReference type="GO" id="GO:0016668">
    <property type="term" value="F:oxidoreductase activity, acting on a sulfur group of donors, NAD(P) as acceptor"/>
    <property type="evidence" value="ECO:0007669"/>
    <property type="project" value="UniProtKB-ARBA"/>
</dbReference>
<dbReference type="Gene3D" id="3.50.50.60">
    <property type="entry name" value="FAD/NAD(P)-binding domain"/>
    <property type="match status" value="2"/>
</dbReference>
<keyword evidence="1" id="KW-0285">Flavoprotein</keyword>
<evidence type="ECO:0000256" key="4">
    <source>
        <dbReference type="ARBA" id="ARBA00023157"/>
    </source>
</evidence>
<dbReference type="InterPro" id="IPR036188">
    <property type="entry name" value="FAD/NAD-bd_sf"/>
</dbReference>
<sequence length="326" mass="35456">MSRFRLSVSRTKTGKEIYDCVVVGAGPAGLTSAIYLARFGLKINIVTRDVGGKMAIAPLVDDYPGIPEIPGIKLADLFEQHVKKFGVEIVVGELMVNLKREGDIWCVETVSGSKFYGYSVIVAIGCEKKKLGVPGEDRFLGRGVSYCAVCDAPFFKDKVVAVVGGGDSALSSALHLASYARTVYIIHRRNMFRAFQAYVDKVLKEPKIEVIMNSRVVEILGKDKVEAVRIRTSSDEEKVLKVDGVFIEIGSEPPKQLLEKIGLELDDKGYIVVKPDMSTNLPGVFAAGDVTGGPHKVRFEQIIVAAAEGAIAANSVYHYLLSVKKD</sequence>
<keyword evidence="3" id="KW-0560">Oxidoreductase</keyword>
<evidence type="ECO:0000259" key="6">
    <source>
        <dbReference type="Pfam" id="PF07992"/>
    </source>
</evidence>
<proteinExistence type="predicted"/>
<gene>
    <name evidence="7" type="ORF">ENT99_00540</name>
    <name evidence="8" type="ORF">ENU64_03980</name>
</gene>
<evidence type="ECO:0000313" key="7">
    <source>
        <dbReference type="EMBL" id="HFQ78177.1"/>
    </source>
</evidence>
<dbReference type="PROSITE" id="PS00573">
    <property type="entry name" value="PYRIDINE_REDOX_2"/>
    <property type="match status" value="1"/>
</dbReference>
<dbReference type="EMBL" id="DTDH01000121">
    <property type="protein sequence ID" value="HGT98568.1"/>
    <property type="molecule type" value="Genomic_DNA"/>
</dbReference>
<accession>A0A7J3MYE9</accession>
<dbReference type="SUPFAM" id="SSF51905">
    <property type="entry name" value="FAD/NAD(P)-binding domain"/>
    <property type="match status" value="1"/>
</dbReference>
<feature type="domain" description="FAD/NAD(P)-binding" evidence="6">
    <location>
        <begin position="18"/>
        <end position="309"/>
    </location>
</feature>
<dbReference type="AlphaFoldDB" id="A0A7J3MYE9"/>
<dbReference type="EMBL" id="DTAU01000015">
    <property type="protein sequence ID" value="HFQ78177.1"/>
    <property type="molecule type" value="Genomic_DNA"/>
</dbReference>
<dbReference type="PANTHER" id="PTHR48105">
    <property type="entry name" value="THIOREDOXIN REDUCTASE 1-RELATED-RELATED"/>
    <property type="match status" value="1"/>
</dbReference>
<evidence type="ECO:0000256" key="2">
    <source>
        <dbReference type="ARBA" id="ARBA00022827"/>
    </source>
</evidence>
<evidence type="ECO:0000256" key="1">
    <source>
        <dbReference type="ARBA" id="ARBA00022630"/>
    </source>
</evidence>
<evidence type="ECO:0000256" key="5">
    <source>
        <dbReference type="ARBA" id="ARBA00023284"/>
    </source>
</evidence>
<dbReference type="InterPro" id="IPR023753">
    <property type="entry name" value="FAD/NAD-binding_dom"/>
</dbReference>
<evidence type="ECO:0000256" key="3">
    <source>
        <dbReference type="ARBA" id="ARBA00023002"/>
    </source>
</evidence>
<comment type="caution">
    <text evidence="8">The sequence shown here is derived from an EMBL/GenBank/DDBJ whole genome shotgun (WGS) entry which is preliminary data.</text>
</comment>
<dbReference type="InterPro" id="IPR008255">
    <property type="entry name" value="Pyr_nucl-diS_OxRdtase_2_AS"/>
</dbReference>
<dbReference type="PRINTS" id="PR00469">
    <property type="entry name" value="PNDRDTASEII"/>
</dbReference>
<reference evidence="8" key="1">
    <citation type="journal article" date="2020" name="mSystems">
        <title>Genome- and Community-Level Interaction Insights into Carbon Utilization and Element Cycling Functions of Hydrothermarchaeota in Hydrothermal Sediment.</title>
        <authorList>
            <person name="Zhou Z."/>
            <person name="Liu Y."/>
            <person name="Xu W."/>
            <person name="Pan J."/>
            <person name="Luo Z.H."/>
            <person name="Li M."/>
        </authorList>
    </citation>
    <scope>NUCLEOTIDE SEQUENCE [LARGE SCALE GENOMIC DNA]</scope>
    <source>
        <strain evidence="7">SpSt-629</strain>
        <strain evidence="8">SpSt-688</strain>
    </source>
</reference>
<keyword evidence="5" id="KW-0676">Redox-active center</keyword>
<protein>
    <submittedName>
        <fullName evidence="8">Thioredoxin reductase</fullName>
    </submittedName>
</protein>
<keyword evidence="4" id="KW-1015">Disulfide bond</keyword>